<dbReference type="Proteomes" id="UP000198619">
    <property type="component" value="Unassembled WGS sequence"/>
</dbReference>
<keyword evidence="8 9" id="KW-0472">Membrane</keyword>
<reference evidence="12 13" key="1">
    <citation type="submission" date="2016-10" db="EMBL/GenBank/DDBJ databases">
        <authorList>
            <person name="de Groot N.N."/>
        </authorList>
    </citation>
    <scope>NUCLEOTIDE SEQUENCE [LARGE SCALE GENOMIC DNA]</scope>
    <source>
        <strain evidence="12 13">DSM 12271</strain>
    </source>
</reference>
<proteinExistence type="predicted"/>
<dbReference type="PANTHER" id="PTHR43394:SF1">
    <property type="entry name" value="ATP-BINDING CASSETTE SUB-FAMILY B MEMBER 10, MITOCHONDRIAL"/>
    <property type="match status" value="1"/>
</dbReference>
<dbReference type="Gene3D" id="1.20.1560.10">
    <property type="entry name" value="ABC transporter type 1, transmembrane domain"/>
    <property type="match status" value="1"/>
</dbReference>
<evidence type="ECO:0000256" key="1">
    <source>
        <dbReference type="ARBA" id="ARBA00004651"/>
    </source>
</evidence>
<dbReference type="InterPro" id="IPR036640">
    <property type="entry name" value="ABC1_TM_sf"/>
</dbReference>
<dbReference type="Pfam" id="PF00005">
    <property type="entry name" value="ABC_tran"/>
    <property type="match status" value="1"/>
</dbReference>
<dbReference type="GO" id="GO:0016887">
    <property type="term" value="F:ATP hydrolysis activity"/>
    <property type="evidence" value="ECO:0007669"/>
    <property type="project" value="InterPro"/>
</dbReference>
<feature type="transmembrane region" description="Helical" evidence="9">
    <location>
        <begin position="58"/>
        <end position="83"/>
    </location>
</feature>
<dbReference type="RefSeq" id="WP_177199342.1">
    <property type="nucleotide sequence ID" value="NZ_FOKI01000009.1"/>
</dbReference>
<evidence type="ECO:0000256" key="9">
    <source>
        <dbReference type="SAM" id="Phobius"/>
    </source>
</evidence>
<evidence type="ECO:0000256" key="4">
    <source>
        <dbReference type="ARBA" id="ARBA00022692"/>
    </source>
</evidence>
<evidence type="ECO:0000313" key="12">
    <source>
        <dbReference type="EMBL" id="SFB03276.1"/>
    </source>
</evidence>
<feature type="domain" description="ABC transmembrane type-1" evidence="11">
    <location>
        <begin position="19"/>
        <end position="301"/>
    </location>
</feature>
<dbReference type="GO" id="GO:0015421">
    <property type="term" value="F:ABC-type oligopeptide transporter activity"/>
    <property type="evidence" value="ECO:0007669"/>
    <property type="project" value="TreeGrafter"/>
</dbReference>
<dbReference type="SUPFAM" id="SSF52540">
    <property type="entry name" value="P-loop containing nucleoside triphosphate hydrolases"/>
    <property type="match status" value="1"/>
</dbReference>
<accession>A0A1I0XS70</accession>
<evidence type="ECO:0000256" key="6">
    <source>
        <dbReference type="ARBA" id="ARBA00022840"/>
    </source>
</evidence>
<gene>
    <name evidence="12" type="ORF">SAMN04488528_100988</name>
</gene>
<dbReference type="GO" id="GO:0005524">
    <property type="term" value="F:ATP binding"/>
    <property type="evidence" value="ECO:0007669"/>
    <property type="project" value="UniProtKB-KW"/>
</dbReference>
<keyword evidence="7 9" id="KW-1133">Transmembrane helix</keyword>
<feature type="transmembrane region" description="Helical" evidence="9">
    <location>
        <begin position="17"/>
        <end position="38"/>
    </location>
</feature>
<dbReference type="AlphaFoldDB" id="A0A1I0XS70"/>
<dbReference type="EMBL" id="FOKI01000009">
    <property type="protein sequence ID" value="SFB03276.1"/>
    <property type="molecule type" value="Genomic_DNA"/>
</dbReference>
<evidence type="ECO:0000256" key="3">
    <source>
        <dbReference type="ARBA" id="ARBA00022475"/>
    </source>
</evidence>
<dbReference type="InterPro" id="IPR017871">
    <property type="entry name" value="ABC_transporter-like_CS"/>
</dbReference>
<evidence type="ECO:0000259" key="10">
    <source>
        <dbReference type="PROSITE" id="PS50893"/>
    </source>
</evidence>
<sequence>MSFINFIWNYLKSSKKILIIAPIFMILEVVGDLLQPYLTQKIIDEGIAYGNKGLVLKFGTIMAIVAVFGLCCGIINTILATIVSQNFGTILREDGFNKVQHLSFKNLDKLNPSNIVVRLTNDINQLQNFVLMSLRILIRSPLMFIGSLVMAIITSKELSPIIFILTAFIIILLYLIIKKSYPVFLDTQVSLDKLNVIIKENFSAIRTVKAFVAEGKEEDKFNEKSMDLMKKNIKSSRIVALIIPMLMLSINMGIIFILWFGGNLAYNGGIAVGAIVAFINYLLQLMFSLIIAGMLLMTVSRALVSGKRVRELLNEEPDIKEDKNPVHKENLSGNIEFKHVFFKYEDSDKEWVLKDISFTAKNGDTVGIVGATGAGKTTLVELIPRFYDATKGEVLIDNINVKKYKEKTLRNNMSIVLQRALLFSGTIRTNIEQGKEDASLEDIRNAAKASQAHEFIERFEERYDSVVYQKGSNLSGGQKQRVSIARGLVKTPSVLILDDSTSALDAKSEELVKQALNKEFDDTTCFIVAQKISSVIDADKILVLDNGVLTGLGNHDELLKNNKIYNEIYKSQIGKEG</sequence>
<dbReference type="CDD" id="cd18548">
    <property type="entry name" value="ABC_6TM_Tm287_like"/>
    <property type="match status" value="1"/>
</dbReference>
<feature type="transmembrane region" description="Helical" evidence="9">
    <location>
        <begin position="136"/>
        <end position="154"/>
    </location>
</feature>
<dbReference type="PANTHER" id="PTHR43394">
    <property type="entry name" value="ATP-DEPENDENT PERMEASE MDL1, MITOCHONDRIAL"/>
    <property type="match status" value="1"/>
</dbReference>
<dbReference type="InterPro" id="IPR003593">
    <property type="entry name" value="AAA+_ATPase"/>
</dbReference>
<dbReference type="InterPro" id="IPR011527">
    <property type="entry name" value="ABC1_TM_dom"/>
</dbReference>
<dbReference type="PROSITE" id="PS00211">
    <property type="entry name" value="ABC_TRANSPORTER_1"/>
    <property type="match status" value="1"/>
</dbReference>
<keyword evidence="4 9" id="KW-0812">Transmembrane</keyword>
<dbReference type="Gene3D" id="3.40.50.300">
    <property type="entry name" value="P-loop containing nucleotide triphosphate hydrolases"/>
    <property type="match status" value="1"/>
</dbReference>
<keyword evidence="2" id="KW-0813">Transport</keyword>
<dbReference type="PROSITE" id="PS50893">
    <property type="entry name" value="ABC_TRANSPORTER_2"/>
    <property type="match status" value="1"/>
</dbReference>
<dbReference type="SUPFAM" id="SSF90123">
    <property type="entry name" value="ABC transporter transmembrane region"/>
    <property type="match status" value="1"/>
</dbReference>
<feature type="domain" description="ABC transporter" evidence="10">
    <location>
        <begin position="335"/>
        <end position="571"/>
    </location>
</feature>
<evidence type="ECO:0000313" key="13">
    <source>
        <dbReference type="Proteomes" id="UP000198619"/>
    </source>
</evidence>
<evidence type="ECO:0000256" key="7">
    <source>
        <dbReference type="ARBA" id="ARBA00022989"/>
    </source>
</evidence>
<evidence type="ECO:0000256" key="5">
    <source>
        <dbReference type="ARBA" id="ARBA00022741"/>
    </source>
</evidence>
<keyword evidence="5" id="KW-0547">Nucleotide-binding</keyword>
<dbReference type="SMART" id="SM00382">
    <property type="entry name" value="AAA"/>
    <property type="match status" value="1"/>
</dbReference>
<keyword evidence="13" id="KW-1185">Reference proteome</keyword>
<dbReference type="STRING" id="84698.SAMN04488528_100988"/>
<feature type="transmembrane region" description="Helical" evidence="9">
    <location>
        <begin position="238"/>
        <end position="261"/>
    </location>
</feature>
<dbReference type="PROSITE" id="PS50929">
    <property type="entry name" value="ABC_TM1F"/>
    <property type="match status" value="1"/>
</dbReference>
<evidence type="ECO:0000259" key="11">
    <source>
        <dbReference type="PROSITE" id="PS50929"/>
    </source>
</evidence>
<evidence type="ECO:0000256" key="2">
    <source>
        <dbReference type="ARBA" id="ARBA00022448"/>
    </source>
</evidence>
<keyword evidence="6 12" id="KW-0067">ATP-binding</keyword>
<feature type="transmembrane region" description="Helical" evidence="9">
    <location>
        <begin position="281"/>
        <end position="304"/>
    </location>
</feature>
<name>A0A1I0XS70_9CLOT</name>
<dbReference type="InterPro" id="IPR027417">
    <property type="entry name" value="P-loop_NTPase"/>
</dbReference>
<comment type="subcellular location">
    <subcellularLocation>
        <location evidence="1">Cell membrane</location>
        <topology evidence="1">Multi-pass membrane protein</topology>
    </subcellularLocation>
</comment>
<dbReference type="InterPro" id="IPR039421">
    <property type="entry name" value="Type_1_exporter"/>
</dbReference>
<feature type="transmembrane region" description="Helical" evidence="9">
    <location>
        <begin position="160"/>
        <end position="177"/>
    </location>
</feature>
<dbReference type="Pfam" id="PF00664">
    <property type="entry name" value="ABC_membrane"/>
    <property type="match status" value="1"/>
</dbReference>
<dbReference type="InterPro" id="IPR003439">
    <property type="entry name" value="ABC_transporter-like_ATP-bd"/>
</dbReference>
<evidence type="ECO:0000256" key="8">
    <source>
        <dbReference type="ARBA" id="ARBA00023136"/>
    </source>
</evidence>
<dbReference type="FunFam" id="3.40.50.300:FF:000221">
    <property type="entry name" value="Multidrug ABC transporter ATP-binding protein"/>
    <property type="match status" value="1"/>
</dbReference>
<organism evidence="12 13">
    <name type="scientific">Clostridium frigidicarnis</name>
    <dbReference type="NCBI Taxonomy" id="84698"/>
    <lineage>
        <taxon>Bacteria</taxon>
        <taxon>Bacillati</taxon>
        <taxon>Bacillota</taxon>
        <taxon>Clostridia</taxon>
        <taxon>Eubacteriales</taxon>
        <taxon>Clostridiaceae</taxon>
        <taxon>Clostridium</taxon>
    </lineage>
</organism>
<dbReference type="GO" id="GO:0005886">
    <property type="term" value="C:plasma membrane"/>
    <property type="evidence" value="ECO:0007669"/>
    <property type="project" value="UniProtKB-SubCell"/>
</dbReference>
<keyword evidence="3" id="KW-1003">Cell membrane</keyword>
<protein>
    <submittedName>
        <fullName evidence="12">ATP-binding cassette, subfamily B</fullName>
    </submittedName>
</protein>